<feature type="domain" description="SRS" evidence="3">
    <location>
        <begin position="53"/>
        <end position="187"/>
    </location>
</feature>
<keyword evidence="5" id="KW-1185">Reference proteome</keyword>
<dbReference type="RefSeq" id="XP_067927466.1">
    <property type="nucleotide sequence ID" value="XM_068060556.1"/>
</dbReference>
<dbReference type="AlphaFoldDB" id="A0A2C6L1E8"/>
<protein>
    <submittedName>
        <fullName evidence="4">Sag-related sequence srs13</fullName>
    </submittedName>
</protein>
<sequence>MKLHLTASAIAMATVALANQSTVSAVRSGSAHSAKAMDANGAAEAVVCTTGEQILHIKAANETASFKCGANLSLDPPFQPTAPQAYASANSTSPVAISTIVPDARFTETSPALNLTPAPQKPSEKTTADLTYHLNVPTIPPEDKNVVFKCVTKSANSGDPGASGTTKQTEQGAGTSTNPSCVMVINIAKSAASVAATPLAAAGSVALALLASAVSQGF</sequence>
<dbReference type="VEuPathDB" id="ToxoDB:CSUI_000322"/>
<keyword evidence="2" id="KW-0732">Signal</keyword>
<gene>
    <name evidence="4" type="ORF">CSUI_000322</name>
</gene>
<organism evidence="4 5">
    <name type="scientific">Cystoisospora suis</name>
    <dbReference type="NCBI Taxonomy" id="483139"/>
    <lineage>
        <taxon>Eukaryota</taxon>
        <taxon>Sar</taxon>
        <taxon>Alveolata</taxon>
        <taxon>Apicomplexa</taxon>
        <taxon>Conoidasida</taxon>
        <taxon>Coccidia</taxon>
        <taxon>Eucoccidiorida</taxon>
        <taxon>Eimeriorina</taxon>
        <taxon>Sarcocystidae</taxon>
        <taxon>Cystoisospora</taxon>
    </lineage>
</organism>
<dbReference type="InterPro" id="IPR036755">
    <property type="entry name" value="SRS_dom_sf"/>
</dbReference>
<evidence type="ECO:0000256" key="1">
    <source>
        <dbReference type="SAM" id="MobiDB-lite"/>
    </source>
</evidence>
<dbReference type="InterPro" id="IPR007226">
    <property type="entry name" value="SRS_dom"/>
</dbReference>
<dbReference type="GO" id="GO:0016020">
    <property type="term" value="C:membrane"/>
    <property type="evidence" value="ECO:0007669"/>
    <property type="project" value="InterPro"/>
</dbReference>
<feature type="chain" id="PRO_5013129872" evidence="2">
    <location>
        <begin position="19"/>
        <end position="218"/>
    </location>
</feature>
<dbReference type="EMBL" id="MIGC01000145">
    <property type="protein sequence ID" value="PHJ25820.1"/>
    <property type="molecule type" value="Genomic_DNA"/>
</dbReference>
<evidence type="ECO:0000313" key="4">
    <source>
        <dbReference type="EMBL" id="PHJ25820.1"/>
    </source>
</evidence>
<feature type="signal peptide" evidence="2">
    <location>
        <begin position="1"/>
        <end position="18"/>
    </location>
</feature>
<reference evidence="4 5" key="1">
    <citation type="journal article" date="2017" name="Int. J. Parasitol.">
        <title>The genome of the protozoan parasite Cystoisospora suis and a reverse vaccinology approach to identify vaccine candidates.</title>
        <authorList>
            <person name="Palmieri N."/>
            <person name="Shrestha A."/>
            <person name="Ruttkowski B."/>
            <person name="Beck T."/>
            <person name="Vogl C."/>
            <person name="Tomley F."/>
            <person name="Blake D.P."/>
            <person name="Joachim A."/>
        </authorList>
    </citation>
    <scope>NUCLEOTIDE SEQUENCE [LARGE SCALE GENOMIC DNA]</scope>
    <source>
        <strain evidence="4 5">Wien I</strain>
    </source>
</reference>
<feature type="region of interest" description="Disordered" evidence="1">
    <location>
        <begin position="155"/>
        <end position="176"/>
    </location>
</feature>
<evidence type="ECO:0000259" key="3">
    <source>
        <dbReference type="Pfam" id="PF04092"/>
    </source>
</evidence>
<evidence type="ECO:0000313" key="5">
    <source>
        <dbReference type="Proteomes" id="UP000221165"/>
    </source>
</evidence>
<dbReference type="GeneID" id="94423767"/>
<proteinExistence type="predicted"/>
<dbReference type="Proteomes" id="UP000221165">
    <property type="component" value="Unassembled WGS sequence"/>
</dbReference>
<accession>A0A2C6L1E8</accession>
<dbReference type="Pfam" id="PF04092">
    <property type="entry name" value="SAG"/>
    <property type="match status" value="1"/>
</dbReference>
<name>A0A2C6L1E8_9APIC</name>
<evidence type="ECO:0000256" key="2">
    <source>
        <dbReference type="SAM" id="SignalP"/>
    </source>
</evidence>
<dbReference type="Gene3D" id="2.60.40.1320">
    <property type="entry name" value="SRS domain"/>
    <property type="match status" value="1"/>
</dbReference>
<comment type="caution">
    <text evidence="4">The sequence shown here is derived from an EMBL/GenBank/DDBJ whole genome shotgun (WGS) entry which is preliminary data.</text>
</comment>